<protein>
    <submittedName>
        <fullName evidence="13">HEPACAM family member 2</fullName>
    </submittedName>
</protein>
<keyword evidence="6" id="KW-0472">Membrane</keyword>
<evidence type="ECO:0000256" key="1">
    <source>
        <dbReference type="ARBA" id="ARBA00004496"/>
    </source>
</evidence>
<comment type="caution">
    <text evidence="13">The sequence shown here is derived from an EMBL/GenBank/DDBJ whole genome shotgun (WGS) entry which is preliminary data.</text>
</comment>
<evidence type="ECO:0000256" key="5">
    <source>
        <dbReference type="ARBA" id="ARBA00022989"/>
    </source>
</evidence>
<keyword evidence="4" id="KW-0732">Signal</keyword>
<evidence type="ECO:0000256" key="4">
    <source>
        <dbReference type="ARBA" id="ARBA00022729"/>
    </source>
</evidence>
<organism evidence="13 14">
    <name type="scientific">Labeo rohita</name>
    <name type="common">Indian major carp</name>
    <name type="synonym">Cyprinus rohita</name>
    <dbReference type="NCBI Taxonomy" id="84645"/>
    <lineage>
        <taxon>Eukaryota</taxon>
        <taxon>Metazoa</taxon>
        <taxon>Chordata</taxon>
        <taxon>Craniata</taxon>
        <taxon>Vertebrata</taxon>
        <taxon>Euteleostomi</taxon>
        <taxon>Actinopterygii</taxon>
        <taxon>Neopterygii</taxon>
        <taxon>Teleostei</taxon>
        <taxon>Ostariophysi</taxon>
        <taxon>Cypriniformes</taxon>
        <taxon>Cyprinidae</taxon>
        <taxon>Labeoninae</taxon>
        <taxon>Labeonini</taxon>
        <taxon>Labeo</taxon>
    </lineage>
</organism>
<evidence type="ECO:0000256" key="11">
    <source>
        <dbReference type="ARBA" id="ARBA00046288"/>
    </source>
</evidence>
<dbReference type="SUPFAM" id="SSF48726">
    <property type="entry name" value="Immunoglobulin"/>
    <property type="match status" value="1"/>
</dbReference>
<keyword evidence="3" id="KW-0812">Transmembrane</keyword>
<evidence type="ECO:0000256" key="8">
    <source>
        <dbReference type="ARBA" id="ARBA00023180"/>
    </source>
</evidence>
<gene>
    <name evidence="13" type="ORF">H4Q32_006137</name>
</gene>
<keyword evidence="8" id="KW-0325">Glycoprotein</keyword>
<reference evidence="13 14" key="1">
    <citation type="submission" date="2022-01" db="EMBL/GenBank/DDBJ databases">
        <title>A high-quality chromosome-level genome assembly of rohu carp, Labeo rohita.</title>
        <authorList>
            <person name="Arick M.A. II"/>
            <person name="Hsu C.-Y."/>
            <person name="Magbanua Z."/>
            <person name="Pechanova O."/>
            <person name="Grover C."/>
            <person name="Miller E."/>
            <person name="Thrash A."/>
            <person name="Ezzel L."/>
            <person name="Alam S."/>
            <person name="Benzie J."/>
            <person name="Hamilton M."/>
            <person name="Karsi A."/>
            <person name="Lawrence M.L."/>
            <person name="Peterson D.G."/>
        </authorList>
    </citation>
    <scope>NUCLEOTIDE SEQUENCE [LARGE SCALE GENOMIC DNA]</scope>
    <source>
        <strain evidence="14">BAU-BD-2019</strain>
        <tissue evidence="13">Blood</tissue>
    </source>
</reference>
<comment type="subcellular location">
    <subcellularLocation>
        <location evidence="1">Cytoplasm</location>
    </subcellularLocation>
    <subcellularLocation>
        <location evidence="11">Endomembrane system</location>
        <topology evidence="11">Single-pass type I membrane protein</topology>
    </subcellularLocation>
</comment>
<dbReference type="SMART" id="SM00409">
    <property type="entry name" value="IG"/>
    <property type="match status" value="1"/>
</dbReference>
<feature type="domain" description="Ig-like" evidence="12">
    <location>
        <begin position="102"/>
        <end position="183"/>
    </location>
</feature>
<name>A0ABQ8LSC9_LABRO</name>
<dbReference type="InterPro" id="IPR013783">
    <property type="entry name" value="Ig-like_fold"/>
</dbReference>
<proteinExistence type="predicted"/>
<evidence type="ECO:0000256" key="6">
    <source>
        <dbReference type="ARBA" id="ARBA00023136"/>
    </source>
</evidence>
<keyword evidence="2" id="KW-0963">Cytoplasm</keyword>
<dbReference type="InterPro" id="IPR007110">
    <property type="entry name" value="Ig-like_dom"/>
</dbReference>
<dbReference type="SMART" id="SM00408">
    <property type="entry name" value="IGc2"/>
    <property type="match status" value="1"/>
</dbReference>
<keyword evidence="14" id="KW-1185">Reference proteome</keyword>
<dbReference type="InterPro" id="IPR052280">
    <property type="entry name" value="HEPACAM_domain"/>
</dbReference>
<dbReference type="EMBL" id="JACTAM010000019">
    <property type="protein sequence ID" value="KAI2652826.1"/>
    <property type="molecule type" value="Genomic_DNA"/>
</dbReference>
<keyword evidence="10" id="KW-0393">Immunoglobulin domain</keyword>
<dbReference type="Pfam" id="PF13927">
    <property type="entry name" value="Ig_3"/>
    <property type="match status" value="1"/>
</dbReference>
<keyword evidence="5" id="KW-1133">Transmembrane helix</keyword>
<keyword evidence="9" id="KW-0131">Cell cycle</keyword>
<dbReference type="Gene3D" id="2.60.40.10">
    <property type="entry name" value="Immunoglobulins"/>
    <property type="match status" value="1"/>
</dbReference>
<evidence type="ECO:0000256" key="9">
    <source>
        <dbReference type="ARBA" id="ARBA00023306"/>
    </source>
</evidence>
<evidence type="ECO:0000313" key="13">
    <source>
        <dbReference type="EMBL" id="KAI2652826.1"/>
    </source>
</evidence>
<accession>A0ABQ8LSC9</accession>
<evidence type="ECO:0000259" key="12">
    <source>
        <dbReference type="PROSITE" id="PS50835"/>
    </source>
</evidence>
<dbReference type="PANTHER" id="PTHR44888">
    <property type="entry name" value="HEPACAM FAMILY MEMBER 2-RELATED"/>
    <property type="match status" value="1"/>
</dbReference>
<evidence type="ECO:0000256" key="10">
    <source>
        <dbReference type="ARBA" id="ARBA00023319"/>
    </source>
</evidence>
<evidence type="ECO:0000256" key="7">
    <source>
        <dbReference type="ARBA" id="ARBA00023157"/>
    </source>
</evidence>
<dbReference type="PANTHER" id="PTHR44888:SF1">
    <property type="entry name" value="HEPACAM FAMILY MEMBER 2"/>
    <property type="match status" value="1"/>
</dbReference>
<keyword evidence="7" id="KW-1015">Disulfide bond</keyword>
<dbReference type="Proteomes" id="UP000830375">
    <property type="component" value="Unassembled WGS sequence"/>
</dbReference>
<dbReference type="InterPro" id="IPR036179">
    <property type="entry name" value="Ig-like_dom_sf"/>
</dbReference>
<evidence type="ECO:0000256" key="3">
    <source>
        <dbReference type="ARBA" id="ARBA00022692"/>
    </source>
</evidence>
<evidence type="ECO:0000313" key="14">
    <source>
        <dbReference type="Proteomes" id="UP000830375"/>
    </source>
</evidence>
<dbReference type="InterPro" id="IPR003599">
    <property type="entry name" value="Ig_sub"/>
</dbReference>
<dbReference type="PROSITE" id="PS50835">
    <property type="entry name" value="IG_LIKE"/>
    <property type="match status" value="1"/>
</dbReference>
<sequence>MLLKVETHFNVRNVTFQGSWLKTNPNNTLLVTFDNNNAIRNLRLKNSPELSLPDVSLYFKYLDEDTQGEYELQINIIFPGIRSPVAVTKRVTVTVSVPVSIPVISKTPESELVEDRDNVTLTCSVEHGTNVQFKWLRNNIMVGPSERHTFSQDYGTLVISPVKKEDIGQYICKAQNHISSNLSKPTELIVFYGPYNLAVNSDQGRKTEGMFIVNPEELVFFECIADSNPPNTCVWISKTKNGTEVLMTGPRFEVKPYELPQGKEFLCRAFNNMTKKQDETKFTLVMARLDTVMKTIYRRPMTEQRGLHRSGHEDATEDFGIYEFVSVPGKMDSTQASCRSLARLDSVKDLHTTIYDVIRHVPETPTLSLLK</sequence>
<dbReference type="InterPro" id="IPR003598">
    <property type="entry name" value="Ig_sub2"/>
</dbReference>
<evidence type="ECO:0000256" key="2">
    <source>
        <dbReference type="ARBA" id="ARBA00022490"/>
    </source>
</evidence>